<evidence type="ECO:0000313" key="2">
    <source>
        <dbReference type="EMBL" id="AHH97393.1"/>
    </source>
</evidence>
<dbReference type="eggNOG" id="ENOG50328G8">
    <property type="taxonomic scope" value="Bacteria"/>
</dbReference>
<dbReference type="KEGG" id="kal:KALB_4029"/>
<organism evidence="2 3">
    <name type="scientific">Kutzneria albida DSM 43870</name>
    <dbReference type="NCBI Taxonomy" id="1449976"/>
    <lineage>
        <taxon>Bacteria</taxon>
        <taxon>Bacillati</taxon>
        <taxon>Actinomycetota</taxon>
        <taxon>Actinomycetes</taxon>
        <taxon>Pseudonocardiales</taxon>
        <taxon>Pseudonocardiaceae</taxon>
        <taxon>Kutzneria</taxon>
    </lineage>
</organism>
<reference evidence="2 3" key="1">
    <citation type="journal article" date="2014" name="BMC Genomics">
        <title>Complete genome sequence of producer of the glycopeptide antibiotic Aculeximycin Kutzneria albida DSM 43870T, a representative of minor genus of Pseudonocardiaceae.</title>
        <authorList>
            <person name="Rebets Y."/>
            <person name="Tokovenko B."/>
            <person name="Lushchyk I."/>
            <person name="Ruckert C."/>
            <person name="Zaburannyi N."/>
            <person name="Bechthold A."/>
            <person name="Kalinowski J."/>
            <person name="Luzhetskyy A."/>
        </authorList>
    </citation>
    <scope>NUCLEOTIDE SEQUENCE [LARGE SCALE GENOMIC DNA]</scope>
    <source>
        <strain evidence="2">DSM 43870</strain>
    </source>
</reference>
<dbReference type="STRING" id="1449976.KALB_4029"/>
<feature type="region of interest" description="Disordered" evidence="1">
    <location>
        <begin position="101"/>
        <end position="141"/>
    </location>
</feature>
<sequence>MILRCRTNRGSTLPEDYRGLHYSEHTVFQLTPGRDYPAQGVGYFNGGVVALVADDDAEPLWCSMDFFEVVDGSLAADWKFALRGDGPHGWEAVMGYPALAEDEQHHQGLNEERDADQQLFREQVARTTRQPVTRSRPRRDR</sequence>
<proteinExistence type="predicted"/>
<accession>W5W8C6</accession>
<protein>
    <submittedName>
        <fullName evidence="2">Uncharacterized protein</fullName>
    </submittedName>
</protein>
<dbReference type="Proteomes" id="UP000019225">
    <property type="component" value="Chromosome"/>
</dbReference>
<gene>
    <name evidence="2" type="ORF">KALB_4029</name>
</gene>
<dbReference type="HOGENOM" id="CLU_151777_0_0_11"/>
<evidence type="ECO:0000313" key="3">
    <source>
        <dbReference type="Proteomes" id="UP000019225"/>
    </source>
</evidence>
<evidence type="ECO:0000256" key="1">
    <source>
        <dbReference type="SAM" id="MobiDB-lite"/>
    </source>
</evidence>
<keyword evidence="3" id="KW-1185">Reference proteome</keyword>
<dbReference type="EMBL" id="CP007155">
    <property type="protein sequence ID" value="AHH97393.1"/>
    <property type="molecule type" value="Genomic_DNA"/>
</dbReference>
<name>W5W8C6_9PSEU</name>
<dbReference type="RefSeq" id="WP_025357480.1">
    <property type="nucleotide sequence ID" value="NZ_CP007155.1"/>
</dbReference>
<dbReference type="OrthoDB" id="5195530at2"/>
<dbReference type="AlphaFoldDB" id="W5W8C6"/>
<feature type="compositionally biased region" description="Basic and acidic residues" evidence="1">
    <location>
        <begin position="102"/>
        <end position="116"/>
    </location>
</feature>